<dbReference type="AlphaFoldDB" id="A0A292PNJ4"/>
<accession>A0A292PNJ4</accession>
<name>A0A292PNJ4_9PEZI</name>
<protein>
    <submittedName>
        <fullName evidence="1">Uncharacterized protein</fullName>
    </submittedName>
</protein>
<reference evidence="1" key="1">
    <citation type="submission" date="2015-10" db="EMBL/GenBank/DDBJ databases">
        <authorList>
            <person name="Regsiter A."/>
            <person name="william w."/>
        </authorList>
    </citation>
    <scope>NUCLEOTIDE SEQUENCE</scope>
    <source>
        <strain evidence="1">Montdore</strain>
    </source>
</reference>
<evidence type="ECO:0000313" key="1">
    <source>
        <dbReference type="EMBL" id="CUS08265.1"/>
    </source>
</evidence>
<gene>
    <name evidence="1" type="ORF">GSTUAT00007659001</name>
</gene>
<feature type="non-terminal residue" evidence="1">
    <location>
        <position position="77"/>
    </location>
</feature>
<organism evidence="1 2">
    <name type="scientific">Tuber aestivum</name>
    <name type="common">summer truffle</name>
    <dbReference type="NCBI Taxonomy" id="59557"/>
    <lineage>
        <taxon>Eukaryota</taxon>
        <taxon>Fungi</taxon>
        <taxon>Dikarya</taxon>
        <taxon>Ascomycota</taxon>
        <taxon>Pezizomycotina</taxon>
        <taxon>Pezizomycetes</taxon>
        <taxon>Pezizales</taxon>
        <taxon>Tuberaceae</taxon>
        <taxon>Tuber</taxon>
    </lineage>
</organism>
<proteinExistence type="predicted"/>
<dbReference type="Proteomes" id="UP001412239">
    <property type="component" value="Unassembled WGS sequence"/>
</dbReference>
<evidence type="ECO:0000313" key="2">
    <source>
        <dbReference type="Proteomes" id="UP001412239"/>
    </source>
</evidence>
<dbReference type="EMBL" id="LN891142">
    <property type="protein sequence ID" value="CUS08265.1"/>
    <property type="molecule type" value="Genomic_DNA"/>
</dbReference>
<keyword evidence="2" id="KW-1185">Reference proteome</keyword>
<sequence length="77" mass="8799">MTTDTRFMLASPGLICWGVRLTPIAPPAPILSIWLSTKLRRLQGSWKRTSTLPILRLRNLLLLRKPQRFSLTFGIPN</sequence>